<sequence>MGLVYTRPSESEAYGNPIIRTPFTDITGPVGWHDGDERCFAFQLRHIDCCEAYGKVMAKEKCKLYYQDFIECSKCWKQLARVSEMMERHYQLWFQGVRGIGPKRPLYNETPRYDGFVPHLPYEDVNWP</sequence>
<keyword evidence="8" id="KW-0249">Electron transport</keyword>
<evidence type="ECO:0000256" key="3">
    <source>
        <dbReference type="ARBA" id="ARBA00004637"/>
    </source>
</evidence>
<keyword evidence="7" id="KW-0999">Mitochondrion inner membrane</keyword>
<keyword evidence="10" id="KW-0472">Membrane</keyword>
<keyword evidence="11" id="KW-1015">Disulfide bond</keyword>
<proteinExistence type="inferred from homology"/>
<evidence type="ECO:0000256" key="1">
    <source>
        <dbReference type="ARBA" id="ARBA00003195"/>
    </source>
</evidence>
<keyword evidence="6" id="KW-0679">Respiratory chain</keyword>
<accession>A0ABP1PRN0</accession>
<evidence type="ECO:0000256" key="7">
    <source>
        <dbReference type="ARBA" id="ARBA00022792"/>
    </source>
</evidence>
<keyword evidence="5" id="KW-0813">Transport</keyword>
<dbReference type="PANTHER" id="PTHR21268">
    <property type="entry name" value="NADH DEHYDROGENASE [UBIQUINONE] IRON-SULFUR PROTEIN 5"/>
    <property type="match status" value="1"/>
</dbReference>
<evidence type="ECO:0000313" key="13">
    <source>
        <dbReference type="Proteomes" id="UP001642540"/>
    </source>
</evidence>
<evidence type="ECO:0000256" key="8">
    <source>
        <dbReference type="ARBA" id="ARBA00022982"/>
    </source>
</evidence>
<comment type="caution">
    <text evidence="12">The sequence shown here is derived from an EMBL/GenBank/DDBJ whole genome shotgun (WGS) entry which is preliminary data.</text>
</comment>
<evidence type="ECO:0000256" key="5">
    <source>
        <dbReference type="ARBA" id="ARBA00022448"/>
    </source>
</evidence>
<organism evidence="12 13">
    <name type="scientific">Orchesella dallaii</name>
    <dbReference type="NCBI Taxonomy" id="48710"/>
    <lineage>
        <taxon>Eukaryota</taxon>
        <taxon>Metazoa</taxon>
        <taxon>Ecdysozoa</taxon>
        <taxon>Arthropoda</taxon>
        <taxon>Hexapoda</taxon>
        <taxon>Collembola</taxon>
        <taxon>Entomobryomorpha</taxon>
        <taxon>Entomobryoidea</taxon>
        <taxon>Orchesellidae</taxon>
        <taxon>Orchesellinae</taxon>
        <taxon>Orchesella</taxon>
    </lineage>
</organism>
<evidence type="ECO:0000256" key="11">
    <source>
        <dbReference type="ARBA" id="ARBA00023157"/>
    </source>
</evidence>
<comment type="function">
    <text evidence="1">Accessory subunit of the mitochondrial membrane respiratory chain NADH dehydrogenase (Complex I), that is believed not to be involved in catalysis. Complex I functions in the transfer of electrons from NADH to the respiratory chain. The immediate electron acceptor for the enzyme is believed to be ubiquinone.</text>
</comment>
<dbReference type="Pfam" id="PF10200">
    <property type="entry name" value="Ndufs5"/>
    <property type="match status" value="1"/>
</dbReference>
<comment type="subcellular location">
    <subcellularLocation>
        <location evidence="3">Mitochondrion inner membrane</location>
        <topology evidence="3">Peripheral membrane protein</topology>
    </subcellularLocation>
    <subcellularLocation>
        <location evidence="2">Mitochondrion intermembrane space</location>
    </subcellularLocation>
</comment>
<gene>
    <name evidence="12" type="ORF">ODALV1_LOCUS1114</name>
</gene>
<keyword evidence="9" id="KW-0496">Mitochondrion</keyword>
<dbReference type="Proteomes" id="UP001642540">
    <property type="component" value="Unassembled WGS sequence"/>
</dbReference>
<reference evidence="12 13" key="1">
    <citation type="submission" date="2024-08" db="EMBL/GenBank/DDBJ databases">
        <authorList>
            <person name="Cucini C."/>
            <person name="Frati F."/>
        </authorList>
    </citation>
    <scope>NUCLEOTIDE SEQUENCE [LARGE SCALE GENOMIC DNA]</scope>
</reference>
<comment type="similarity">
    <text evidence="4">Belongs to the complex I NDUFS5 subunit family.</text>
</comment>
<evidence type="ECO:0000313" key="12">
    <source>
        <dbReference type="EMBL" id="CAL8070177.1"/>
    </source>
</evidence>
<name>A0ABP1PRN0_9HEXA</name>
<evidence type="ECO:0000256" key="10">
    <source>
        <dbReference type="ARBA" id="ARBA00023136"/>
    </source>
</evidence>
<evidence type="ECO:0000256" key="9">
    <source>
        <dbReference type="ARBA" id="ARBA00023128"/>
    </source>
</evidence>
<evidence type="ECO:0008006" key="14">
    <source>
        <dbReference type="Google" id="ProtNLM"/>
    </source>
</evidence>
<dbReference type="InterPro" id="IPR019342">
    <property type="entry name" value="NADH_UbQ_OxRdtase_FeS-su5"/>
</dbReference>
<evidence type="ECO:0000256" key="4">
    <source>
        <dbReference type="ARBA" id="ARBA00007372"/>
    </source>
</evidence>
<keyword evidence="13" id="KW-1185">Reference proteome</keyword>
<dbReference type="PANTHER" id="PTHR21268:SF2">
    <property type="entry name" value="NADH DEHYDROGENASE [UBIQUINONE] IRON-SULFUR PROTEIN 5"/>
    <property type="match status" value="1"/>
</dbReference>
<protein>
    <recommendedName>
        <fullName evidence="14">NADH dehydrogenase [ubiquinone] iron-sulfur protein 5</fullName>
    </recommendedName>
</protein>
<evidence type="ECO:0000256" key="6">
    <source>
        <dbReference type="ARBA" id="ARBA00022660"/>
    </source>
</evidence>
<evidence type="ECO:0000256" key="2">
    <source>
        <dbReference type="ARBA" id="ARBA00004569"/>
    </source>
</evidence>
<dbReference type="EMBL" id="CAXLJM020000004">
    <property type="protein sequence ID" value="CAL8070177.1"/>
    <property type="molecule type" value="Genomic_DNA"/>
</dbReference>